<feature type="chain" id="PRO_5018554101" description="Mucin-associated surface protein (MASP)" evidence="2">
    <location>
        <begin position="24"/>
        <end position="106"/>
    </location>
</feature>
<keyword evidence="4" id="KW-1185">Reference proteome</keyword>
<dbReference type="EMBL" id="MKKU01001070">
    <property type="protein sequence ID" value="RNE98054.1"/>
    <property type="molecule type" value="Genomic_DNA"/>
</dbReference>
<dbReference type="Proteomes" id="UP000284403">
    <property type="component" value="Unassembled WGS sequence"/>
</dbReference>
<protein>
    <recommendedName>
        <fullName evidence="5">Mucin-associated surface protein (MASP)</fullName>
    </recommendedName>
</protein>
<gene>
    <name evidence="3" type="ORF">Tco025E_09327</name>
</gene>
<feature type="region of interest" description="Disordered" evidence="1">
    <location>
        <begin position="70"/>
        <end position="106"/>
    </location>
</feature>
<feature type="signal peptide" evidence="2">
    <location>
        <begin position="1"/>
        <end position="23"/>
    </location>
</feature>
<evidence type="ECO:0008006" key="5">
    <source>
        <dbReference type="Google" id="ProtNLM"/>
    </source>
</evidence>
<keyword evidence="2" id="KW-0732">Signal</keyword>
<feature type="non-terminal residue" evidence="3">
    <location>
        <position position="106"/>
    </location>
</feature>
<dbReference type="AlphaFoldDB" id="A0A3R7KND3"/>
<feature type="compositionally biased region" description="Gly residues" evidence="1">
    <location>
        <begin position="73"/>
        <end position="83"/>
    </location>
</feature>
<feature type="compositionally biased region" description="Polar residues" evidence="1">
    <location>
        <begin position="96"/>
        <end position="106"/>
    </location>
</feature>
<dbReference type="GeneID" id="40322938"/>
<evidence type="ECO:0000256" key="2">
    <source>
        <dbReference type="SAM" id="SignalP"/>
    </source>
</evidence>
<sequence length="106" mass="11175">MAGRALLVCALCVLCCAAGGGWAWHMDYCTEENWGFLKLLNSSKNSTELLDVYCRHNTTFLAAIKNKLTATGGSAGTGNPGGTGEEKASPEPEEGPQTNEELSPPI</sequence>
<organism evidence="3 4">
    <name type="scientific">Trypanosoma conorhini</name>
    <dbReference type="NCBI Taxonomy" id="83891"/>
    <lineage>
        <taxon>Eukaryota</taxon>
        <taxon>Discoba</taxon>
        <taxon>Euglenozoa</taxon>
        <taxon>Kinetoplastea</taxon>
        <taxon>Metakinetoplastina</taxon>
        <taxon>Trypanosomatida</taxon>
        <taxon>Trypanosomatidae</taxon>
        <taxon>Trypanosoma</taxon>
    </lineage>
</organism>
<accession>A0A3R7KND3</accession>
<dbReference type="RefSeq" id="XP_029223752.1">
    <property type="nucleotide sequence ID" value="XM_029376147.1"/>
</dbReference>
<name>A0A3R7KND3_9TRYP</name>
<proteinExistence type="predicted"/>
<evidence type="ECO:0000313" key="4">
    <source>
        <dbReference type="Proteomes" id="UP000284403"/>
    </source>
</evidence>
<reference evidence="3 4" key="1">
    <citation type="journal article" date="2018" name="BMC Genomics">
        <title>Genomic comparison of Trypanosoma conorhini and Trypanosoma rangeli to Trypanosoma cruzi strains of high and low virulence.</title>
        <authorList>
            <person name="Bradwell K.R."/>
            <person name="Koparde V.N."/>
            <person name="Matveyev A.V."/>
            <person name="Serrano M.G."/>
            <person name="Alves J.M."/>
            <person name="Parikh H."/>
            <person name="Huang B."/>
            <person name="Lee V."/>
            <person name="Espinosa-Alvarez O."/>
            <person name="Ortiz P.A."/>
            <person name="Costa-Martins A.G."/>
            <person name="Teixeira M.M."/>
            <person name="Buck G.A."/>
        </authorList>
    </citation>
    <scope>NUCLEOTIDE SEQUENCE [LARGE SCALE GENOMIC DNA]</scope>
    <source>
        <strain evidence="3 4">025E</strain>
    </source>
</reference>
<evidence type="ECO:0000313" key="3">
    <source>
        <dbReference type="EMBL" id="RNE98054.1"/>
    </source>
</evidence>
<comment type="caution">
    <text evidence="3">The sequence shown here is derived from an EMBL/GenBank/DDBJ whole genome shotgun (WGS) entry which is preliminary data.</text>
</comment>
<evidence type="ECO:0000256" key="1">
    <source>
        <dbReference type="SAM" id="MobiDB-lite"/>
    </source>
</evidence>